<comment type="caution">
    <text evidence="1">The sequence shown here is derived from an EMBL/GenBank/DDBJ whole genome shotgun (WGS) entry which is preliminary data.</text>
</comment>
<dbReference type="InterPro" id="IPR036291">
    <property type="entry name" value="NAD(P)-bd_dom_sf"/>
</dbReference>
<reference evidence="1" key="1">
    <citation type="journal article" date="2015" name="Nature">
        <title>Complex archaea that bridge the gap between prokaryotes and eukaryotes.</title>
        <authorList>
            <person name="Spang A."/>
            <person name="Saw J.H."/>
            <person name="Jorgensen S.L."/>
            <person name="Zaremba-Niedzwiedzka K."/>
            <person name="Martijn J."/>
            <person name="Lind A.E."/>
            <person name="van Eijk R."/>
            <person name="Schleper C."/>
            <person name="Guy L."/>
            <person name="Ettema T.J."/>
        </authorList>
    </citation>
    <scope>NUCLEOTIDE SEQUENCE</scope>
</reference>
<dbReference type="Gene3D" id="3.40.50.720">
    <property type="entry name" value="NAD(P)-binding Rossmann-like Domain"/>
    <property type="match status" value="1"/>
</dbReference>
<evidence type="ECO:0008006" key="2">
    <source>
        <dbReference type="Google" id="ProtNLM"/>
    </source>
</evidence>
<dbReference type="EMBL" id="LAZR01064205">
    <property type="protein sequence ID" value="KKK57980.1"/>
    <property type="molecule type" value="Genomic_DNA"/>
</dbReference>
<dbReference type="PANTHER" id="PTHR42820">
    <property type="entry name" value="SHORT-CHAIN DEHYDROGENASE REDUCTASE"/>
    <property type="match status" value="1"/>
</dbReference>
<accession>A0A0F8XAJ9</accession>
<gene>
    <name evidence="1" type="ORF">LCGC14_3049020</name>
</gene>
<feature type="non-terminal residue" evidence="1">
    <location>
        <position position="65"/>
    </location>
</feature>
<dbReference type="PRINTS" id="PR00081">
    <property type="entry name" value="GDHRDH"/>
</dbReference>
<dbReference type="AlphaFoldDB" id="A0A0F8XAJ9"/>
<dbReference type="Pfam" id="PF00106">
    <property type="entry name" value="adh_short"/>
    <property type="match status" value="1"/>
</dbReference>
<sequence>MKLADKVAVITGAGSGIGRATALLFAGEGAKIVVADLDSEGGSRTVDLIKNTGGVANLIRTDVSN</sequence>
<organism evidence="1">
    <name type="scientific">marine sediment metagenome</name>
    <dbReference type="NCBI Taxonomy" id="412755"/>
    <lineage>
        <taxon>unclassified sequences</taxon>
        <taxon>metagenomes</taxon>
        <taxon>ecological metagenomes</taxon>
    </lineage>
</organism>
<dbReference type="InterPro" id="IPR002347">
    <property type="entry name" value="SDR_fam"/>
</dbReference>
<name>A0A0F8XAJ9_9ZZZZ</name>
<evidence type="ECO:0000313" key="1">
    <source>
        <dbReference type="EMBL" id="KKK57980.1"/>
    </source>
</evidence>
<dbReference type="PANTHER" id="PTHR42820:SF1">
    <property type="entry name" value="SHORT-CHAIN DEHYDROGENASE_REDUCTASE FAMILY PROTEIN"/>
    <property type="match status" value="1"/>
</dbReference>
<proteinExistence type="predicted"/>
<protein>
    <recommendedName>
        <fullName evidence="2">Short-chain dehydrogenase/reductase SDR</fullName>
    </recommendedName>
</protein>
<dbReference type="SUPFAM" id="SSF51735">
    <property type="entry name" value="NAD(P)-binding Rossmann-fold domains"/>
    <property type="match status" value="1"/>
</dbReference>